<evidence type="ECO:0000256" key="10">
    <source>
        <dbReference type="ARBA" id="ARBA00048048"/>
    </source>
</evidence>
<dbReference type="AlphaFoldDB" id="A0A9P7YIB3"/>
<name>A0A9P7YIB3_9HELO</name>
<evidence type="ECO:0000259" key="13">
    <source>
        <dbReference type="Pfam" id="PF01529"/>
    </source>
</evidence>
<evidence type="ECO:0000313" key="14">
    <source>
        <dbReference type="EMBL" id="KAG9234111.1"/>
    </source>
</evidence>
<dbReference type="EC" id="2.3.1.225" evidence="11"/>
<evidence type="ECO:0000256" key="5">
    <source>
        <dbReference type="ARBA" id="ARBA00023136"/>
    </source>
</evidence>
<feature type="domain" description="Palmitoyltransferase DHHC" evidence="13">
    <location>
        <begin position="146"/>
        <end position="265"/>
    </location>
</feature>
<gene>
    <name evidence="14" type="ORF">BJ875DRAFT_26057</name>
</gene>
<dbReference type="GO" id="GO:0006612">
    <property type="term" value="P:protein targeting to membrane"/>
    <property type="evidence" value="ECO:0007669"/>
    <property type="project" value="TreeGrafter"/>
</dbReference>
<dbReference type="GO" id="GO:0019706">
    <property type="term" value="F:protein-cysteine S-palmitoyltransferase activity"/>
    <property type="evidence" value="ECO:0007669"/>
    <property type="project" value="UniProtKB-EC"/>
</dbReference>
<dbReference type="PROSITE" id="PS50216">
    <property type="entry name" value="DHHC"/>
    <property type="match status" value="1"/>
</dbReference>
<evidence type="ECO:0000256" key="2">
    <source>
        <dbReference type="ARBA" id="ARBA00022679"/>
    </source>
</evidence>
<dbReference type="InterPro" id="IPR039859">
    <property type="entry name" value="PFA4/ZDH16/20/ERF2-like"/>
</dbReference>
<feature type="compositionally biased region" description="Polar residues" evidence="12">
    <location>
        <begin position="359"/>
        <end position="374"/>
    </location>
</feature>
<dbReference type="GO" id="GO:0005783">
    <property type="term" value="C:endoplasmic reticulum"/>
    <property type="evidence" value="ECO:0007669"/>
    <property type="project" value="TreeGrafter"/>
</dbReference>
<comment type="catalytic activity">
    <reaction evidence="10 11">
        <text>L-cysteinyl-[protein] + hexadecanoyl-CoA = S-hexadecanoyl-L-cysteinyl-[protein] + CoA</text>
        <dbReference type="Rhea" id="RHEA:36683"/>
        <dbReference type="Rhea" id="RHEA-COMP:10131"/>
        <dbReference type="Rhea" id="RHEA-COMP:11032"/>
        <dbReference type="ChEBI" id="CHEBI:29950"/>
        <dbReference type="ChEBI" id="CHEBI:57287"/>
        <dbReference type="ChEBI" id="CHEBI:57379"/>
        <dbReference type="ChEBI" id="CHEBI:74151"/>
        <dbReference type="EC" id="2.3.1.225"/>
    </reaction>
</comment>
<dbReference type="OrthoDB" id="331948at2759"/>
<keyword evidence="5 11" id="KW-0472">Membrane</keyword>
<evidence type="ECO:0000256" key="7">
    <source>
        <dbReference type="ARBA" id="ARBA00023288"/>
    </source>
</evidence>
<organism evidence="14 15">
    <name type="scientific">Amylocarpus encephaloides</name>
    <dbReference type="NCBI Taxonomy" id="45428"/>
    <lineage>
        <taxon>Eukaryota</taxon>
        <taxon>Fungi</taxon>
        <taxon>Dikarya</taxon>
        <taxon>Ascomycota</taxon>
        <taxon>Pezizomycotina</taxon>
        <taxon>Leotiomycetes</taxon>
        <taxon>Helotiales</taxon>
        <taxon>Helotiales incertae sedis</taxon>
        <taxon>Amylocarpus</taxon>
    </lineage>
</organism>
<evidence type="ECO:0000256" key="3">
    <source>
        <dbReference type="ARBA" id="ARBA00022692"/>
    </source>
</evidence>
<dbReference type="GO" id="GO:0005794">
    <property type="term" value="C:Golgi apparatus"/>
    <property type="evidence" value="ECO:0007669"/>
    <property type="project" value="TreeGrafter"/>
</dbReference>
<keyword evidence="3 11" id="KW-0812">Transmembrane</keyword>
<dbReference type="EMBL" id="MU251475">
    <property type="protein sequence ID" value="KAG9234111.1"/>
    <property type="molecule type" value="Genomic_DNA"/>
</dbReference>
<keyword evidence="6" id="KW-0564">Palmitate</keyword>
<evidence type="ECO:0000256" key="8">
    <source>
        <dbReference type="ARBA" id="ARBA00023315"/>
    </source>
</evidence>
<sequence>MGSAAERNTAINIWTARILPIILSGVIGYATYVTIYLLCVNYLFRRHHDNGFAIPVLVVYFVLFVPMMTSYARLYYTTVVDPPYISLGPAAIRERAYMKEKAKIRSEEDGVGAGEYDLTEGKDDPDSPGLELFYTKDVFVSDIDGKPKWCSHCANWKPDRAHHDSSSGRCIAKMDHFCPWVGGPVGETNFKFFIQFNFWTASYCLTLLIVMGVAIRRQTGLEGESINPHFIAILALASAFFTFTSSMTGNAVVMALKNLTTIEHLVAKSAVHVLAIRKTSYYENRNKRLSSTHGPLQEITYPLAHHTPNRPIFHNARATINIEPDTERHVGSLSNPPSDAATGYNQNSGAVHNGIRTPSPVQHNLVQQRPTTQYSTDRTDNSSSRDLQASRIFVLVKTNPGDNPWALSSPLLNFKTVMGFNIVQWFLPTASPCSVHENSESQFTLGPAVDSLRHEYGFQDEVSY</sequence>
<evidence type="ECO:0000256" key="12">
    <source>
        <dbReference type="SAM" id="MobiDB-lite"/>
    </source>
</evidence>
<evidence type="ECO:0000256" key="6">
    <source>
        <dbReference type="ARBA" id="ARBA00023139"/>
    </source>
</evidence>
<reference evidence="14" key="1">
    <citation type="journal article" date="2021" name="IMA Fungus">
        <title>Genomic characterization of three marine fungi, including Emericellopsis atlantica sp. nov. with signatures of a generalist lifestyle and marine biomass degradation.</title>
        <authorList>
            <person name="Hagestad O.C."/>
            <person name="Hou L."/>
            <person name="Andersen J.H."/>
            <person name="Hansen E.H."/>
            <person name="Altermark B."/>
            <person name="Li C."/>
            <person name="Kuhnert E."/>
            <person name="Cox R.J."/>
            <person name="Crous P.W."/>
            <person name="Spatafora J.W."/>
            <person name="Lail K."/>
            <person name="Amirebrahimi M."/>
            <person name="Lipzen A."/>
            <person name="Pangilinan J."/>
            <person name="Andreopoulos W."/>
            <person name="Hayes R.D."/>
            <person name="Ng V."/>
            <person name="Grigoriev I.V."/>
            <person name="Jackson S.A."/>
            <person name="Sutton T.D.S."/>
            <person name="Dobson A.D.W."/>
            <person name="Rama T."/>
        </authorList>
    </citation>
    <scope>NUCLEOTIDE SEQUENCE</scope>
    <source>
        <strain evidence="14">TRa018bII</strain>
    </source>
</reference>
<evidence type="ECO:0000256" key="1">
    <source>
        <dbReference type="ARBA" id="ARBA00004141"/>
    </source>
</evidence>
<protein>
    <recommendedName>
        <fullName evidence="11">Palmitoyltransferase</fullName>
        <ecNumber evidence="11">2.3.1.225</ecNumber>
    </recommendedName>
</protein>
<comment type="subcellular location">
    <subcellularLocation>
        <location evidence="1">Membrane</location>
        <topology evidence="1">Multi-pass membrane protein</topology>
    </subcellularLocation>
</comment>
<evidence type="ECO:0000256" key="9">
    <source>
        <dbReference type="ARBA" id="ARBA00038298"/>
    </source>
</evidence>
<feature type="region of interest" description="Disordered" evidence="12">
    <location>
        <begin position="327"/>
        <end position="385"/>
    </location>
</feature>
<feature type="transmembrane region" description="Helical" evidence="11">
    <location>
        <begin position="226"/>
        <end position="244"/>
    </location>
</feature>
<keyword evidence="7" id="KW-0449">Lipoprotein</keyword>
<dbReference type="Proteomes" id="UP000824998">
    <property type="component" value="Unassembled WGS sequence"/>
</dbReference>
<keyword evidence="15" id="KW-1185">Reference proteome</keyword>
<dbReference type="GO" id="GO:0016020">
    <property type="term" value="C:membrane"/>
    <property type="evidence" value="ECO:0007669"/>
    <property type="project" value="UniProtKB-SubCell"/>
</dbReference>
<feature type="transmembrane region" description="Helical" evidence="11">
    <location>
        <begin position="18"/>
        <end position="44"/>
    </location>
</feature>
<comment type="caution">
    <text evidence="14">The sequence shown here is derived from an EMBL/GenBank/DDBJ whole genome shotgun (WGS) entry which is preliminary data.</text>
</comment>
<feature type="transmembrane region" description="Helical" evidence="11">
    <location>
        <begin position="51"/>
        <end position="72"/>
    </location>
</feature>
<feature type="compositionally biased region" description="Polar residues" evidence="12">
    <location>
        <begin position="332"/>
        <end position="350"/>
    </location>
</feature>
<keyword evidence="2 11" id="KW-0808">Transferase</keyword>
<comment type="domain">
    <text evidence="11">The DHHC domain is required for palmitoyltransferase activity.</text>
</comment>
<keyword evidence="4 11" id="KW-1133">Transmembrane helix</keyword>
<dbReference type="Pfam" id="PF01529">
    <property type="entry name" value="DHHC"/>
    <property type="match status" value="1"/>
</dbReference>
<proteinExistence type="inferred from homology"/>
<accession>A0A9P7YIB3</accession>
<feature type="transmembrane region" description="Helical" evidence="11">
    <location>
        <begin position="192"/>
        <end position="214"/>
    </location>
</feature>
<evidence type="ECO:0000313" key="15">
    <source>
        <dbReference type="Proteomes" id="UP000824998"/>
    </source>
</evidence>
<keyword evidence="8 11" id="KW-0012">Acyltransferase</keyword>
<comment type="similarity">
    <text evidence="9">Belongs to the DHHC palmitoyltransferase family. PFA5 subfamily.</text>
</comment>
<dbReference type="InterPro" id="IPR001594">
    <property type="entry name" value="Palmitoyltrfase_DHHC"/>
</dbReference>
<evidence type="ECO:0000256" key="11">
    <source>
        <dbReference type="RuleBase" id="RU079119"/>
    </source>
</evidence>
<dbReference type="PANTHER" id="PTHR22883:SF23">
    <property type="entry name" value="PALMITOYLTRANSFERASE ZDHHC6"/>
    <property type="match status" value="1"/>
</dbReference>
<dbReference type="PANTHER" id="PTHR22883">
    <property type="entry name" value="ZINC FINGER DHHC DOMAIN CONTAINING PROTEIN"/>
    <property type="match status" value="1"/>
</dbReference>
<evidence type="ECO:0000256" key="4">
    <source>
        <dbReference type="ARBA" id="ARBA00022989"/>
    </source>
</evidence>